<dbReference type="NCBIfam" id="NF006477">
    <property type="entry name" value="PRK08881.1"/>
    <property type="match status" value="1"/>
</dbReference>
<reference evidence="9" key="1">
    <citation type="submission" date="2016-10" db="EMBL/GenBank/DDBJ databases">
        <authorList>
            <person name="Varghese N."/>
            <person name="Submissions S."/>
        </authorList>
    </citation>
    <scope>NUCLEOTIDE SEQUENCE [LARGE SCALE GENOMIC DNA]</scope>
    <source>
        <strain evidence="9">Nm76</strain>
    </source>
</reference>
<dbReference type="RefSeq" id="WP_090319409.1">
    <property type="nucleotide sequence ID" value="NZ_FNOE01000014.1"/>
</dbReference>
<keyword evidence="7" id="KW-0694">RNA-binding</keyword>
<dbReference type="GO" id="GO:0003735">
    <property type="term" value="F:structural constituent of ribosome"/>
    <property type="evidence" value="ECO:0007669"/>
    <property type="project" value="InterPro"/>
</dbReference>
<dbReference type="PANTHER" id="PTHR19836:SF19">
    <property type="entry name" value="SMALL RIBOSOMAL SUBUNIT PROTEIN US14M"/>
    <property type="match status" value="1"/>
</dbReference>
<dbReference type="OrthoDB" id="9810484at2"/>
<comment type="function">
    <text evidence="1 7">Binds 16S rRNA, required for the assembly of 30S particles and may also be responsible for determining the conformation of the 16S rRNA at the A site.</text>
</comment>
<evidence type="ECO:0000256" key="1">
    <source>
        <dbReference type="ARBA" id="ARBA00003686"/>
    </source>
</evidence>
<evidence type="ECO:0000313" key="9">
    <source>
        <dbReference type="Proteomes" id="UP000198814"/>
    </source>
</evidence>
<evidence type="ECO:0000256" key="3">
    <source>
        <dbReference type="ARBA" id="ARBA00022980"/>
    </source>
</evidence>
<dbReference type="EMBL" id="FODO01000007">
    <property type="protein sequence ID" value="SEO27514.1"/>
    <property type="molecule type" value="Genomic_DNA"/>
</dbReference>
<dbReference type="PANTHER" id="PTHR19836">
    <property type="entry name" value="30S RIBOSOMAL PROTEIN S14"/>
    <property type="match status" value="1"/>
</dbReference>
<keyword evidence="9" id="KW-1185">Reference proteome</keyword>
<dbReference type="Gene3D" id="1.10.287.1480">
    <property type="match status" value="1"/>
</dbReference>
<accession>A0A1H8ND23</accession>
<dbReference type="FunFam" id="1.10.287.1480:FF:000001">
    <property type="entry name" value="30S ribosomal protein S14"/>
    <property type="match status" value="1"/>
</dbReference>
<evidence type="ECO:0000256" key="4">
    <source>
        <dbReference type="ARBA" id="ARBA00023274"/>
    </source>
</evidence>
<dbReference type="SUPFAM" id="SSF57716">
    <property type="entry name" value="Glucocorticoid receptor-like (DNA-binding domain)"/>
    <property type="match status" value="1"/>
</dbReference>
<dbReference type="GO" id="GO:0019843">
    <property type="term" value="F:rRNA binding"/>
    <property type="evidence" value="ECO:0007669"/>
    <property type="project" value="UniProtKB-UniRule"/>
</dbReference>
<sequence>MAKLSTVNRNNKRQKLVAKYFEKRKNLHKIISNYSLDEDDRAKAREQLQKLPRDSSAVRLRNRCELTGRPRGVYSKFGLGRNKLRDMAMSGKIPGIIKASW</sequence>
<dbReference type="HAMAP" id="MF_00537">
    <property type="entry name" value="Ribosomal_uS14_1"/>
    <property type="match status" value="1"/>
</dbReference>
<name>A0A1H8ND23_9PROT</name>
<dbReference type="InterPro" id="IPR023036">
    <property type="entry name" value="Ribosomal_uS14_bac/plastid"/>
</dbReference>
<evidence type="ECO:0000256" key="2">
    <source>
        <dbReference type="ARBA" id="ARBA00009083"/>
    </source>
</evidence>
<dbReference type="Proteomes" id="UP000198814">
    <property type="component" value="Unassembled WGS sequence"/>
</dbReference>
<proteinExistence type="inferred from homology"/>
<dbReference type="STRING" id="42354.SAMN05216333_10766"/>
<keyword evidence="4 7" id="KW-0687">Ribonucleoprotein</keyword>
<keyword evidence="3 7" id="KW-0689">Ribosomal protein</keyword>
<dbReference type="GO" id="GO:0005737">
    <property type="term" value="C:cytoplasm"/>
    <property type="evidence" value="ECO:0007669"/>
    <property type="project" value="UniProtKB-ARBA"/>
</dbReference>
<evidence type="ECO:0000256" key="6">
    <source>
        <dbReference type="ARBA" id="ARBA00047110"/>
    </source>
</evidence>
<dbReference type="AlphaFoldDB" id="A0A1H8ND23"/>
<dbReference type="GO" id="GO:0015935">
    <property type="term" value="C:small ribosomal subunit"/>
    <property type="evidence" value="ECO:0007669"/>
    <property type="project" value="TreeGrafter"/>
</dbReference>
<dbReference type="Pfam" id="PF00253">
    <property type="entry name" value="Ribosomal_S14"/>
    <property type="match status" value="1"/>
</dbReference>
<comment type="subunit">
    <text evidence="6 7">Part of the 30S ribosomal subunit. Contacts proteins S3 and S10.</text>
</comment>
<evidence type="ECO:0000313" key="8">
    <source>
        <dbReference type="EMBL" id="SEO27514.1"/>
    </source>
</evidence>
<dbReference type="InterPro" id="IPR001209">
    <property type="entry name" value="Ribosomal_uS14"/>
</dbReference>
<dbReference type="GO" id="GO:0006412">
    <property type="term" value="P:translation"/>
    <property type="evidence" value="ECO:0007669"/>
    <property type="project" value="UniProtKB-UniRule"/>
</dbReference>
<gene>
    <name evidence="7" type="primary">rpsN</name>
    <name evidence="8" type="ORF">SAMN05216333_10766</name>
</gene>
<evidence type="ECO:0000256" key="5">
    <source>
        <dbReference type="ARBA" id="ARBA00035167"/>
    </source>
</evidence>
<keyword evidence="7" id="KW-0699">rRNA-binding</keyword>
<evidence type="ECO:0000256" key="7">
    <source>
        <dbReference type="HAMAP-Rule" id="MF_00537"/>
    </source>
</evidence>
<comment type="similarity">
    <text evidence="2 7">Belongs to the universal ribosomal protein uS14 family.</text>
</comment>
<organism evidence="8 9">
    <name type="scientific">Nitrosomonas oligotropha</name>
    <dbReference type="NCBI Taxonomy" id="42354"/>
    <lineage>
        <taxon>Bacteria</taxon>
        <taxon>Pseudomonadati</taxon>
        <taxon>Pseudomonadota</taxon>
        <taxon>Betaproteobacteria</taxon>
        <taxon>Nitrosomonadales</taxon>
        <taxon>Nitrosomonadaceae</taxon>
        <taxon>Nitrosomonas</taxon>
    </lineage>
</organism>
<protein>
    <recommendedName>
        <fullName evidence="5 7">Small ribosomal subunit protein uS14</fullName>
    </recommendedName>
</protein>